<comment type="cofactor">
    <cofactor evidence="6">
        <name>Mg(2+)</name>
        <dbReference type="ChEBI" id="CHEBI:18420"/>
    </cofactor>
    <cofactor evidence="6">
        <name>Mn(2+)</name>
        <dbReference type="ChEBI" id="CHEBI:29035"/>
    </cofactor>
    <text evidence="6">Mg(2+). Can also accept Mn(2+).</text>
</comment>
<dbReference type="PANTHER" id="PTHR21060:SF15">
    <property type="entry name" value="ACETATE KINASE-RELATED"/>
    <property type="match status" value="1"/>
</dbReference>
<feature type="binding site" evidence="6">
    <location>
        <position position="67"/>
    </location>
    <ligand>
        <name>substrate</name>
    </ligand>
</feature>
<dbReference type="RefSeq" id="WP_171183199.1">
    <property type="nucleotide sequence ID" value="NZ_WTPX01000007.1"/>
</dbReference>
<feature type="binding site" evidence="6">
    <location>
        <begin position="315"/>
        <end position="319"/>
    </location>
    <ligand>
        <name>ATP</name>
        <dbReference type="ChEBI" id="CHEBI:30616"/>
    </ligand>
</feature>
<name>A0ABX1V9C1_9PLAN</name>
<accession>A0ABX1V9C1</accession>
<feature type="binding site" evidence="6">
    <location>
        <begin position="193"/>
        <end position="197"/>
    </location>
    <ligand>
        <name>ATP</name>
        <dbReference type="ChEBI" id="CHEBI:30616"/>
    </ligand>
</feature>
<dbReference type="EC" id="2.7.2.1" evidence="6"/>
<dbReference type="InterPro" id="IPR004372">
    <property type="entry name" value="Ac/propionate_kinase"/>
</dbReference>
<dbReference type="PROSITE" id="PS01075">
    <property type="entry name" value="ACETATE_KINASE_1"/>
    <property type="match status" value="1"/>
</dbReference>
<keyword evidence="2 6" id="KW-0808">Transferase</keyword>
<keyword evidence="4 6" id="KW-0418">Kinase</keyword>
<organism evidence="8 9">
    <name type="scientific">Alienimonas chondri</name>
    <dbReference type="NCBI Taxonomy" id="2681879"/>
    <lineage>
        <taxon>Bacteria</taxon>
        <taxon>Pseudomonadati</taxon>
        <taxon>Planctomycetota</taxon>
        <taxon>Planctomycetia</taxon>
        <taxon>Planctomycetales</taxon>
        <taxon>Planctomycetaceae</taxon>
        <taxon>Alienimonas</taxon>
    </lineage>
</organism>
<comment type="function">
    <text evidence="6">Catalyzes the formation of acetyl phosphate from acetate and ATP. Can also catalyze the reverse reaction.</text>
</comment>
<evidence type="ECO:0000256" key="1">
    <source>
        <dbReference type="ARBA" id="ARBA00008748"/>
    </source>
</evidence>
<dbReference type="PRINTS" id="PR00471">
    <property type="entry name" value="ACETATEKNASE"/>
</dbReference>
<feature type="site" description="Transition state stabilizer" evidence="6">
    <location>
        <position position="226"/>
    </location>
</feature>
<keyword evidence="6" id="KW-0460">Magnesium</keyword>
<dbReference type="InterPro" id="IPR043129">
    <property type="entry name" value="ATPase_NBD"/>
</dbReference>
<dbReference type="GO" id="GO:0008776">
    <property type="term" value="F:acetate kinase activity"/>
    <property type="evidence" value="ECO:0007669"/>
    <property type="project" value="UniProtKB-EC"/>
</dbReference>
<reference evidence="8 9" key="1">
    <citation type="journal article" date="2020" name="Syst. Appl. Microbiol.">
        <title>Alienimonas chondri sp. nov., a novel planctomycete isolated from the biofilm of the red alga Chondrus crispus.</title>
        <authorList>
            <person name="Vitorino I."/>
            <person name="Albuquerque L."/>
            <person name="Wiegand S."/>
            <person name="Kallscheuer N."/>
            <person name="da Costa M.S."/>
            <person name="Lobo-da-Cunha A."/>
            <person name="Jogler C."/>
            <person name="Lage O.M."/>
        </authorList>
    </citation>
    <scope>NUCLEOTIDE SEQUENCE [LARGE SCALE GENOMIC DNA]</scope>
    <source>
        <strain evidence="8 9">LzC2</strain>
    </source>
</reference>
<evidence type="ECO:0000256" key="2">
    <source>
        <dbReference type="ARBA" id="ARBA00022679"/>
    </source>
</evidence>
<feature type="binding site" evidence="6">
    <location>
        <begin position="267"/>
        <end position="269"/>
    </location>
    <ligand>
        <name>ATP</name>
        <dbReference type="ChEBI" id="CHEBI:30616"/>
    </ligand>
</feature>
<dbReference type="PROSITE" id="PS01076">
    <property type="entry name" value="ACETATE_KINASE_2"/>
    <property type="match status" value="1"/>
</dbReference>
<proteinExistence type="inferred from homology"/>
<dbReference type="Proteomes" id="UP000609651">
    <property type="component" value="Unassembled WGS sequence"/>
</dbReference>
<keyword evidence="9" id="KW-1185">Reference proteome</keyword>
<feature type="site" description="Transition state stabilizer" evidence="6">
    <location>
        <position position="156"/>
    </location>
</feature>
<dbReference type="EMBL" id="WTPX01000007">
    <property type="protein sequence ID" value="NNJ24349.1"/>
    <property type="molecule type" value="Genomic_DNA"/>
</dbReference>
<keyword evidence="6" id="KW-0963">Cytoplasm</keyword>
<dbReference type="HAMAP" id="MF_00020">
    <property type="entry name" value="Acetate_kinase"/>
    <property type="match status" value="1"/>
</dbReference>
<evidence type="ECO:0000256" key="6">
    <source>
        <dbReference type="HAMAP-Rule" id="MF_00020"/>
    </source>
</evidence>
<dbReference type="PIRSF" id="PIRSF000722">
    <property type="entry name" value="Acetate_prop_kin"/>
    <property type="match status" value="1"/>
</dbReference>
<evidence type="ECO:0000313" key="8">
    <source>
        <dbReference type="EMBL" id="NNJ24349.1"/>
    </source>
</evidence>
<keyword evidence="3 6" id="KW-0547">Nucleotide-binding</keyword>
<dbReference type="Gene3D" id="3.30.420.40">
    <property type="match status" value="2"/>
</dbReference>
<feature type="binding site" evidence="6">
    <location>
        <position position="9"/>
    </location>
    <ligand>
        <name>Mg(2+)</name>
        <dbReference type="ChEBI" id="CHEBI:18420"/>
    </ligand>
</feature>
<dbReference type="SUPFAM" id="SSF53067">
    <property type="entry name" value="Actin-like ATPase domain"/>
    <property type="match status" value="2"/>
</dbReference>
<dbReference type="NCBIfam" id="TIGR00016">
    <property type="entry name" value="ackA"/>
    <property type="match status" value="1"/>
</dbReference>
<comment type="caution">
    <text evidence="8">The sequence shown here is derived from an EMBL/GenBank/DDBJ whole genome shotgun (WGS) entry which is preliminary data.</text>
</comment>
<protein>
    <recommendedName>
        <fullName evidence="6">Acetate kinase</fullName>
        <ecNumber evidence="6">2.7.2.1</ecNumber>
    </recommendedName>
    <alternativeName>
        <fullName evidence="6">Acetokinase</fullName>
    </alternativeName>
</protein>
<feature type="binding site" evidence="6">
    <location>
        <position position="368"/>
    </location>
    <ligand>
        <name>Mg(2+)</name>
        <dbReference type="ChEBI" id="CHEBI:18420"/>
    </ligand>
</feature>
<evidence type="ECO:0000256" key="3">
    <source>
        <dbReference type="ARBA" id="ARBA00022741"/>
    </source>
</evidence>
<keyword evidence="5 6" id="KW-0067">ATP-binding</keyword>
<dbReference type="PANTHER" id="PTHR21060">
    <property type="entry name" value="ACETATE KINASE"/>
    <property type="match status" value="1"/>
</dbReference>
<evidence type="ECO:0000256" key="5">
    <source>
        <dbReference type="ARBA" id="ARBA00022840"/>
    </source>
</evidence>
<evidence type="ECO:0000256" key="7">
    <source>
        <dbReference type="RuleBase" id="RU003835"/>
    </source>
</evidence>
<gene>
    <name evidence="6 8" type="primary">ackA</name>
    <name evidence="8" type="ORF">LzC2_04050</name>
</gene>
<dbReference type="CDD" id="cd24010">
    <property type="entry name" value="ASKHA_NBD_AcK_PK"/>
    <property type="match status" value="1"/>
</dbReference>
<sequence length="386" mass="41165">MTTTVLVLNAGSSSLKWMLFDAPALSRLRSGMVERLGEPTGPGTHAEALASVLSELGNVRPAVVGHRIVHGGRTFTGPALLDEYAVAEVQRLVPLAPLHNPPALAGIAAVAERLLHVPQVGVFDTAFHQTMPEAAARYALPLWCERDHGVRRYGAHGTSHQYVSRVAGEFLQRTDGRDPEPRRREDWNFVTLHLGNGCSAAAVRGGVCVDTSMGLTPLEGLVMGTRCGDLDPAAVTHLQRSAGLSAEEVNRVLNRESGLKGLCGENDVRRVLARAADGDAEADLALDIYCRRIRKYVGAYAAILGRLDGLVFTAGVGENAAEIRRRVCEPLGGFGVTLDAAANEVRSKEPRRIDAGGSAAVLVVPTDEEQEIARQAWGLVRGDDAA</sequence>
<comment type="subcellular location">
    <subcellularLocation>
        <location evidence="6">Cytoplasm</location>
    </subcellularLocation>
</comment>
<comment type="catalytic activity">
    <reaction evidence="6">
        <text>acetate + ATP = acetyl phosphate + ADP</text>
        <dbReference type="Rhea" id="RHEA:11352"/>
        <dbReference type="ChEBI" id="CHEBI:22191"/>
        <dbReference type="ChEBI" id="CHEBI:30089"/>
        <dbReference type="ChEBI" id="CHEBI:30616"/>
        <dbReference type="ChEBI" id="CHEBI:456216"/>
        <dbReference type="EC" id="2.7.2.1"/>
    </reaction>
</comment>
<comment type="similarity">
    <text evidence="1 6 7">Belongs to the acetokinase family.</text>
</comment>
<comment type="pathway">
    <text evidence="6">Metabolic intermediate biosynthesis; acetyl-CoA biosynthesis; acetyl-CoA from acetate: step 1/2.</text>
</comment>
<comment type="subunit">
    <text evidence="6">Homodimer.</text>
</comment>
<evidence type="ECO:0000313" key="9">
    <source>
        <dbReference type="Proteomes" id="UP000609651"/>
    </source>
</evidence>
<keyword evidence="6" id="KW-0479">Metal-binding</keyword>
<dbReference type="InterPro" id="IPR000890">
    <property type="entry name" value="Aliphatic_acid_kin_short-chain"/>
</dbReference>
<dbReference type="InterPro" id="IPR023865">
    <property type="entry name" value="Aliphatic_acid_kinase_CS"/>
</dbReference>
<feature type="binding site" evidence="6">
    <location>
        <position position="16"/>
    </location>
    <ligand>
        <name>ATP</name>
        <dbReference type="ChEBI" id="CHEBI:30616"/>
    </ligand>
</feature>
<dbReference type="Pfam" id="PF00871">
    <property type="entry name" value="Acetate_kinase"/>
    <property type="match status" value="1"/>
</dbReference>
<evidence type="ECO:0000256" key="4">
    <source>
        <dbReference type="ARBA" id="ARBA00022777"/>
    </source>
</evidence>
<feature type="active site" description="Proton donor/acceptor" evidence="6">
    <location>
        <position position="124"/>
    </location>
</feature>